<dbReference type="AlphaFoldDB" id="A0A3B1AFI0"/>
<evidence type="ECO:0000256" key="4">
    <source>
        <dbReference type="ARBA" id="ARBA00023306"/>
    </source>
</evidence>
<evidence type="ECO:0000256" key="2">
    <source>
        <dbReference type="ARBA" id="ARBA00022618"/>
    </source>
</evidence>
<sequence>METIEHTRIIEALLFASDKPLSSIALADCLPEGVQIDGLLRNLQEHYAERGVNLVEIAGKWMFQTAPDLAFLLRKEVAEDKRLSRAAVETLAIISYHQPVTRAEIEEVRGVSLSKGILDVLMEAVWVRPMGRRRTPGRPMTYGTTENFLVHFGLNSLKDLPGLSELKAAGFLANVNTSRLNLLGDDKPIEEQPELPGSAGE</sequence>
<name>A0A3B1AFI0_9ZZZZ</name>
<protein>
    <submittedName>
        <fullName evidence="5">Segregation and condensation protein B</fullName>
    </submittedName>
</protein>
<dbReference type="NCBIfam" id="TIGR00281">
    <property type="entry name" value="SMC-Scp complex subunit ScpB"/>
    <property type="match status" value="1"/>
</dbReference>
<reference evidence="5" key="1">
    <citation type="submission" date="2018-06" db="EMBL/GenBank/DDBJ databases">
        <authorList>
            <person name="Zhirakovskaya E."/>
        </authorList>
    </citation>
    <scope>NUCLEOTIDE SEQUENCE</scope>
</reference>
<dbReference type="PIRSF" id="PIRSF019345">
    <property type="entry name" value="ScpB"/>
    <property type="match status" value="1"/>
</dbReference>
<keyword evidence="4" id="KW-0131">Cell cycle</keyword>
<dbReference type="PANTHER" id="PTHR34298:SF2">
    <property type="entry name" value="SEGREGATION AND CONDENSATION PROTEIN B"/>
    <property type="match status" value="1"/>
</dbReference>
<keyword evidence="3" id="KW-0159">Chromosome partition</keyword>
<evidence type="ECO:0000256" key="1">
    <source>
        <dbReference type="ARBA" id="ARBA00022490"/>
    </source>
</evidence>
<organism evidence="5">
    <name type="scientific">hydrothermal vent metagenome</name>
    <dbReference type="NCBI Taxonomy" id="652676"/>
    <lineage>
        <taxon>unclassified sequences</taxon>
        <taxon>metagenomes</taxon>
        <taxon>ecological metagenomes</taxon>
    </lineage>
</organism>
<accession>A0A3B1AFI0</accession>
<dbReference type="GO" id="GO:0051304">
    <property type="term" value="P:chromosome separation"/>
    <property type="evidence" value="ECO:0007669"/>
    <property type="project" value="InterPro"/>
</dbReference>
<keyword evidence="2" id="KW-0132">Cell division</keyword>
<dbReference type="Gene3D" id="1.10.10.10">
    <property type="entry name" value="Winged helix-like DNA-binding domain superfamily/Winged helix DNA-binding domain"/>
    <property type="match status" value="2"/>
</dbReference>
<dbReference type="InterPro" id="IPR036390">
    <property type="entry name" value="WH_DNA-bd_sf"/>
</dbReference>
<proteinExistence type="predicted"/>
<gene>
    <name evidence="5" type="ORF">MNBD_ALPHA03-995</name>
</gene>
<dbReference type="InterPro" id="IPR036388">
    <property type="entry name" value="WH-like_DNA-bd_sf"/>
</dbReference>
<evidence type="ECO:0000313" key="5">
    <source>
        <dbReference type="EMBL" id="VAX04606.1"/>
    </source>
</evidence>
<dbReference type="GO" id="GO:0051301">
    <property type="term" value="P:cell division"/>
    <property type="evidence" value="ECO:0007669"/>
    <property type="project" value="UniProtKB-KW"/>
</dbReference>
<dbReference type="InterPro" id="IPR005234">
    <property type="entry name" value="ScpB_csome_segregation"/>
</dbReference>
<dbReference type="PANTHER" id="PTHR34298">
    <property type="entry name" value="SEGREGATION AND CONDENSATION PROTEIN B"/>
    <property type="match status" value="1"/>
</dbReference>
<keyword evidence="1" id="KW-0963">Cytoplasm</keyword>
<dbReference type="Pfam" id="PF04079">
    <property type="entry name" value="SMC_ScpB"/>
    <property type="match status" value="1"/>
</dbReference>
<evidence type="ECO:0000256" key="3">
    <source>
        <dbReference type="ARBA" id="ARBA00022829"/>
    </source>
</evidence>
<dbReference type="EMBL" id="UOFW01000098">
    <property type="protein sequence ID" value="VAX04606.1"/>
    <property type="molecule type" value="Genomic_DNA"/>
</dbReference>
<dbReference type="SUPFAM" id="SSF46785">
    <property type="entry name" value="Winged helix' DNA-binding domain"/>
    <property type="match status" value="2"/>
</dbReference>